<evidence type="ECO:0000256" key="4">
    <source>
        <dbReference type="ARBA" id="ARBA00022840"/>
    </source>
</evidence>
<dbReference type="InterPro" id="IPR013632">
    <property type="entry name" value="Rad51_C"/>
</dbReference>
<name>A0A5A7PET9_STRAF</name>
<dbReference type="GO" id="GO:0000400">
    <property type="term" value="F:four-way junction DNA binding"/>
    <property type="evidence" value="ECO:0007669"/>
    <property type="project" value="TreeGrafter"/>
</dbReference>
<dbReference type="GO" id="GO:0007131">
    <property type="term" value="P:reciprocal meiotic recombination"/>
    <property type="evidence" value="ECO:0007669"/>
    <property type="project" value="TreeGrafter"/>
</dbReference>
<keyword evidence="3" id="KW-0227">DNA damage</keyword>
<dbReference type="Proteomes" id="UP000325081">
    <property type="component" value="Unassembled WGS sequence"/>
</dbReference>
<comment type="subcellular location">
    <subcellularLocation>
        <location evidence="1">Nucleus</location>
    </subcellularLocation>
</comment>
<dbReference type="AlphaFoldDB" id="A0A5A7PET9"/>
<keyword evidence="2" id="KW-0547">Nucleotide-binding</keyword>
<evidence type="ECO:0000256" key="2">
    <source>
        <dbReference type="ARBA" id="ARBA00022741"/>
    </source>
</evidence>
<keyword evidence="9" id="KW-1185">Reference proteome</keyword>
<keyword evidence="6" id="KW-0539">Nucleus</keyword>
<dbReference type="EMBL" id="BKCP01004439">
    <property type="protein sequence ID" value="GER31232.1"/>
    <property type="molecule type" value="Genomic_DNA"/>
</dbReference>
<accession>A0A5A7PET9</accession>
<dbReference type="GO" id="GO:0000707">
    <property type="term" value="P:meiotic DNA recombinase assembly"/>
    <property type="evidence" value="ECO:0007669"/>
    <property type="project" value="TreeGrafter"/>
</dbReference>
<comment type="caution">
    <text evidence="8">The sequence shown here is derived from an EMBL/GenBank/DDBJ whole genome shotgun (WGS) entry which is preliminary data.</text>
</comment>
<dbReference type="Gene3D" id="3.40.50.300">
    <property type="entry name" value="P-loop containing nucleotide triphosphate hydrolases"/>
    <property type="match status" value="1"/>
</dbReference>
<evidence type="ECO:0000313" key="8">
    <source>
        <dbReference type="EMBL" id="GER31232.1"/>
    </source>
</evidence>
<proteinExistence type="predicted"/>
<evidence type="ECO:0000256" key="6">
    <source>
        <dbReference type="ARBA" id="ARBA00023242"/>
    </source>
</evidence>
<dbReference type="Pfam" id="PF08423">
    <property type="entry name" value="Rad51"/>
    <property type="match status" value="1"/>
</dbReference>
<sequence length="161" mass="18891">MEIARLMILLDYECLKENGKRKVIISFFSEKDLEAQTAWDILHEENLLYASPLLARIWMKSFRACAVFQAKVVIIDNIIFHFRQDFDVAHRTRVLSCIALKLMKLAKKFNLAVRTFKLRNSEDPKKRVYELLTCSKHAKHYSTGDSLAHASTNRVILYQKW</sequence>
<keyword evidence="5" id="KW-0234">DNA repair</keyword>
<dbReference type="InterPro" id="IPR027417">
    <property type="entry name" value="P-loop_NTPase"/>
</dbReference>
<evidence type="ECO:0000256" key="5">
    <source>
        <dbReference type="ARBA" id="ARBA00023204"/>
    </source>
</evidence>
<dbReference type="OrthoDB" id="5957327at2759"/>
<evidence type="ECO:0000256" key="3">
    <source>
        <dbReference type="ARBA" id="ARBA00022763"/>
    </source>
</evidence>
<dbReference type="GO" id="GO:0008821">
    <property type="term" value="F:crossover junction DNA endonuclease activity"/>
    <property type="evidence" value="ECO:0007669"/>
    <property type="project" value="TreeGrafter"/>
</dbReference>
<protein>
    <submittedName>
        <fullName evidence="8">DNA repair and recombination protein radA</fullName>
    </submittedName>
</protein>
<dbReference type="GO" id="GO:0005524">
    <property type="term" value="F:ATP binding"/>
    <property type="evidence" value="ECO:0007669"/>
    <property type="project" value="UniProtKB-KW"/>
</dbReference>
<dbReference type="GO" id="GO:0005657">
    <property type="term" value="C:replication fork"/>
    <property type="evidence" value="ECO:0007669"/>
    <property type="project" value="TreeGrafter"/>
</dbReference>
<evidence type="ECO:0000259" key="7">
    <source>
        <dbReference type="Pfam" id="PF08423"/>
    </source>
</evidence>
<dbReference type="PANTHER" id="PTHR46239">
    <property type="entry name" value="DNA REPAIR PROTEIN RAD51 HOMOLOG 3 RAD51C"/>
    <property type="match status" value="1"/>
</dbReference>
<evidence type="ECO:0000256" key="1">
    <source>
        <dbReference type="ARBA" id="ARBA00004123"/>
    </source>
</evidence>
<gene>
    <name evidence="8" type="ORF">STAS_07226</name>
</gene>
<dbReference type="PANTHER" id="PTHR46239:SF1">
    <property type="entry name" value="DNA REPAIR PROTEIN RAD51 HOMOLOG 3"/>
    <property type="match status" value="1"/>
</dbReference>
<evidence type="ECO:0000313" key="9">
    <source>
        <dbReference type="Proteomes" id="UP000325081"/>
    </source>
</evidence>
<feature type="domain" description="Rad51-like C-terminal" evidence="7">
    <location>
        <begin position="69"/>
        <end position="157"/>
    </location>
</feature>
<dbReference type="GO" id="GO:0033065">
    <property type="term" value="C:Rad51C-XRCC3 complex"/>
    <property type="evidence" value="ECO:0007669"/>
    <property type="project" value="TreeGrafter"/>
</dbReference>
<organism evidence="8 9">
    <name type="scientific">Striga asiatica</name>
    <name type="common">Asiatic witchweed</name>
    <name type="synonym">Buchnera asiatica</name>
    <dbReference type="NCBI Taxonomy" id="4170"/>
    <lineage>
        <taxon>Eukaryota</taxon>
        <taxon>Viridiplantae</taxon>
        <taxon>Streptophyta</taxon>
        <taxon>Embryophyta</taxon>
        <taxon>Tracheophyta</taxon>
        <taxon>Spermatophyta</taxon>
        <taxon>Magnoliopsida</taxon>
        <taxon>eudicotyledons</taxon>
        <taxon>Gunneridae</taxon>
        <taxon>Pentapetalae</taxon>
        <taxon>asterids</taxon>
        <taxon>lamiids</taxon>
        <taxon>Lamiales</taxon>
        <taxon>Orobanchaceae</taxon>
        <taxon>Buchnereae</taxon>
        <taxon>Striga</taxon>
    </lineage>
</organism>
<reference evidence="9" key="1">
    <citation type="journal article" date="2019" name="Curr. Biol.">
        <title>Genome Sequence of Striga asiatica Provides Insight into the Evolution of Plant Parasitism.</title>
        <authorList>
            <person name="Yoshida S."/>
            <person name="Kim S."/>
            <person name="Wafula E.K."/>
            <person name="Tanskanen J."/>
            <person name="Kim Y.M."/>
            <person name="Honaas L."/>
            <person name="Yang Z."/>
            <person name="Spallek T."/>
            <person name="Conn C.E."/>
            <person name="Ichihashi Y."/>
            <person name="Cheong K."/>
            <person name="Cui S."/>
            <person name="Der J.P."/>
            <person name="Gundlach H."/>
            <person name="Jiao Y."/>
            <person name="Hori C."/>
            <person name="Ishida J.K."/>
            <person name="Kasahara H."/>
            <person name="Kiba T."/>
            <person name="Kim M.S."/>
            <person name="Koo N."/>
            <person name="Laohavisit A."/>
            <person name="Lee Y.H."/>
            <person name="Lumba S."/>
            <person name="McCourt P."/>
            <person name="Mortimer J.C."/>
            <person name="Mutuku J.M."/>
            <person name="Nomura T."/>
            <person name="Sasaki-Sekimoto Y."/>
            <person name="Seto Y."/>
            <person name="Wang Y."/>
            <person name="Wakatake T."/>
            <person name="Sakakibara H."/>
            <person name="Demura T."/>
            <person name="Yamaguchi S."/>
            <person name="Yoneyama K."/>
            <person name="Manabe R.I."/>
            <person name="Nelson D.C."/>
            <person name="Schulman A.H."/>
            <person name="Timko M.P."/>
            <person name="dePamphilis C.W."/>
            <person name="Choi D."/>
            <person name="Shirasu K."/>
        </authorList>
    </citation>
    <scope>NUCLEOTIDE SEQUENCE [LARGE SCALE GENOMIC DNA]</scope>
    <source>
        <strain evidence="9">cv. UVA1</strain>
    </source>
</reference>
<dbReference type="GO" id="GO:0033063">
    <property type="term" value="C:Rad51B-Rad51C-Rad51D-XRCC2 complex"/>
    <property type="evidence" value="ECO:0007669"/>
    <property type="project" value="TreeGrafter"/>
</dbReference>
<dbReference type="InterPro" id="IPR052093">
    <property type="entry name" value="HR_Repair_Mediator"/>
</dbReference>
<keyword evidence="4" id="KW-0067">ATP-binding</keyword>